<dbReference type="InterPro" id="IPR036390">
    <property type="entry name" value="WH_DNA-bd_sf"/>
</dbReference>
<protein>
    <submittedName>
        <fullName evidence="6">IclR family transcriptional regulator</fullName>
    </submittedName>
</protein>
<reference evidence="6 7" key="1">
    <citation type="submission" date="2018-05" db="EMBL/GenBank/DDBJ databases">
        <title>Genomic Encyclopedia of Type Strains, Phase IV (KMG-IV): sequencing the most valuable type-strain genomes for metagenomic binning, comparative biology and taxonomic classification.</title>
        <authorList>
            <person name="Goeker M."/>
        </authorList>
    </citation>
    <scope>NUCLEOTIDE SEQUENCE [LARGE SCALE GENOMIC DNA]</scope>
    <source>
        <strain evidence="6 7">JC118</strain>
    </source>
</reference>
<keyword evidence="1" id="KW-0805">Transcription regulation</keyword>
<dbReference type="GO" id="GO:0003677">
    <property type="term" value="F:DNA binding"/>
    <property type="evidence" value="ECO:0007669"/>
    <property type="project" value="UniProtKB-KW"/>
</dbReference>
<dbReference type="InterPro" id="IPR036388">
    <property type="entry name" value="WH-like_DNA-bd_sf"/>
</dbReference>
<accession>A0A318KU85</accession>
<organism evidence="6 7">
    <name type="scientific">Dielma fastidiosa</name>
    <dbReference type="NCBI Taxonomy" id="1034346"/>
    <lineage>
        <taxon>Bacteria</taxon>
        <taxon>Bacillati</taxon>
        <taxon>Bacillota</taxon>
        <taxon>Erysipelotrichia</taxon>
        <taxon>Erysipelotrichales</taxon>
        <taxon>Erysipelotrichaceae</taxon>
        <taxon>Dielma</taxon>
    </lineage>
</organism>
<keyword evidence="2" id="KW-0238">DNA-binding</keyword>
<dbReference type="Gene3D" id="1.10.10.10">
    <property type="entry name" value="Winged helix-like DNA-binding domain superfamily/Winged helix DNA-binding domain"/>
    <property type="match status" value="1"/>
</dbReference>
<evidence type="ECO:0000256" key="2">
    <source>
        <dbReference type="ARBA" id="ARBA00023125"/>
    </source>
</evidence>
<dbReference type="Proteomes" id="UP000247612">
    <property type="component" value="Unassembled WGS sequence"/>
</dbReference>
<evidence type="ECO:0000259" key="4">
    <source>
        <dbReference type="PROSITE" id="PS51077"/>
    </source>
</evidence>
<evidence type="ECO:0000256" key="3">
    <source>
        <dbReference type="ARBA" id="ARBA00023163"/>
    </source>
</evidence>
<dbReference type="OrthoDB" id="9791752at2"/>
<gene>
    <name evidence="6" type="ORF">DES51_104137</name>
</gene>
<dbReference type="GO" id="GO:0003700">
    <property type="term" value="F:DNA-binding transcription factor activity"/>
    <property type="evidence" value="ECO:0007669"/>
    <property type="project" value="TreeGrafter"/>
</dbReference>
<dbReference type="SUPFAM" id="SSF55781">
    <property type="entry name" value="GAF domain-like"/>
    <property type="match status" value="1"/>
</dbReference>
<dbReference type="STRING" id="1034346.GCA_000313565_01631"/>
<evidence type="ECO:0000313" key="6">
    <source>
        <dbReference type="EMBL" id="PXX80132.1"/>
    </source>
</evidence>
<feature type="domain" description="IclR-ED" evidence="5">
    <location>
        <begin position="69"/>
        <end position="251"/>
    </location>
</feature>
<evidence type="ECO:0000256" key="1">
    <source>
        <dbReference type="ARBA" id="ARBA00023015"/>
    </source>
</evidence>
<dbReference type="AlphaFoldDB" id="A0A318KU85"/>
<dbReference type="SUPFAM" id="SSF46785">
    <property type="entry name" value="Winged helix' DNA-binding domain"/>
    <property type="match status" value="1"/>
</dbReference>
<feature type="domain" description="HTH iclR-type" evidence="4">
    <location>
        <begin position="8"/>
        <end position="68"/>
    </location>
</feature>
<dbReference type="PANTHER" id="PTHR30136:SF35">
    <property type="entry name" value="HTH-TYPE TRANSCRIPTIONAL REGULATOR RV1719"/>
    <property type="match status" value="1"/>
</dbReference>
<dbReference type="Pfam" id="PF09339">
    <property type="entry name" value="HTH_IclR"/>
    <property type="match status" value="1"/>
</dbReference>
<dbReference type="RefSeq" id="WP_022937935.1">
    <property type="nucleotide sequence ID" value="NZ_CABKRQ010000004.1"/>
</dbReference>
<dbReference type="InterPro" id="IPR005471">
    <property type="entry name" value="Tscrpt_reg_IclR_N"/>
</dbReference>
<sequence length="253" mass="28179">MEKDKYLLNSLSKALLVINILSKHESLSLAEISKLSNFDKASTFRILYTLEANNFVEKSEDARYKLGLAFLKYGSIVTAKLDLVSVSKPLIQKASLMSHVPIHLGVISGNRVITIHIENSSNDLEVTGRVGMSAQLYVTAMGRVLLSSLSDTFYQKLCEDFSFKQYSSNSIKNKTELDQIIIQTREHGYATDINDRYPGFGSVAVPIRNYSNQVVAAISVVTLSQNIEQYFSEYLDILENLAASISENLGYKA</sequence>
<dbReference type="EMBL" id="QJKH01000004">
    <property type="protein sequence ID" value="PXX80132.1"/>
    <property type="molecule type" value="Genomic_DNA"/>
</dbReference>
<dbReference type="SMART" id="SM00346">
    <property type="entry name" value="HTH_ICLR"/>
    <property type="match status" value="1"/>
</dbReference>
<evidence type="ECO:0000259" key="5">
    <source>
        <dbReference type="PROSITE" id="PS51078"/>
    </source>
</evidence>
<dbReference type="GO" id="GO:0045892">
    <property type="term" value="P:negative regulation of DNA-templated transcription"/>
    <property type="evidence" value="ECO:0007669"/>
    <property type="project" value="TreeGrafter"/>
</dbReference>
<proteinExistence type="predicted"/>
<keyword evidence="7" id="KW-1185">Reference proteome</keyword>
<dbReference type="PANTHER" id="PTHR30136">
    <property type="entry name" value="HELIX-TURN-HELIX TRANSCRIPTIONAL REGULATOR, ICLR FAMILY"/>
    <property type="match status" value="1"/>
</dbReference>
<keyword evidence="3" id="KW-0804">Transcription</keyword>
<dbReference type="InterPro" id="IPR014757">
    <property type="entry name" value="Tscrpt_reg_IclR_C"/>
</dbReference>
<evidence type="ECO:0000313" key="7">
    <source>
        <dbReference type="Proteomes" id="UP000247612"/>
    </source>
</evidence>
<dbReference type="InterPro" id="IPR029016">
    <property type="entry name" value="GAF-like_dom_sf"/>
</dbReference>
<dbReference type="PROSITE" id="PS51078">
    <property type="entry name" value="ICLR_ED"/>
    <property type="match status" value="1"/>
</dbReference>
<comment type="caution">
    <text evidence="6">The sequence shown here is derived from an EMBL/GenBank/DDBJ whole genome shotgun (WGS) entry which is preliminary data.</text>
</comment>
<dbReference type="Gene3D" id="3.30.450.40">
    <property type="match status" value="1"/>
</dbReference>
<name>A0A318KU85_9FIRM</name>
<dbReference type="InterPro" id="IPR050707">
    <property type="entry name" value="HTH_MetabolicPath_Reg"/>
</dbReference>
<dbReference type="Pfam" id="PF01614">
    <property type="entry name" value="IclR_C"/>
    <property type="match status" value="1"/>
</dbReference>
<dbReference type="PROSITE" id="PS51077">
    <property type="entry name" value="HTH_ICLR"/>
    <property type="match status" value="1"/>
</dbReference>